<reference evidence="9" key="1">
    <citation type="submission" date="2019-06" db="EMBL/GenBank/DDBJ databases">
        <authorList>
            <consortium name="Wellcome Sanger Institute Data Sharing"/>
        </authorList>
    </citation>
    <scope>NUCLEOTIDE SEQUENCE [LARGE SCALE GENOMIC DNA]</scope>
</reference>
<dbReference type="InterPro" id="IPR037272">
    <property type="entry name" value="SNS_sf"/>
</dbReference>
<evidence type="ECO:0000256" key="1">
    <source>
        <dbReference type="ARBA" id="ARBA00004141"/>
    </source>
</evidence>
<feature type="transmembrane region" description="Helical" evidence="8">
    <location>
        <begin position="192"/>
        <end position="212"/>
    </location>
</feature>
<accession>A0A672YLF3</accession>
<proteinExistence type="inferred from homology"/>
<evidence type="ECO:0000256" key="3">
    <source>
        <dbReference type="ARBA" id="ARBA00022692"/>
    </source>
</evidence>
<gene>
    <name evidence="9" type="primary">LOC115428473</name>
</gene>
<feature type="transmembrane region" description="Helical" evidence="8">
    <location>
        <begin position="38"/>
        <end position="55"/>
    </location>
</feature>
<dbReference type="PANTHER" id="PTHR11616">
    <property type="entry name" value="SODIUM/CHLORIDE DEPENDENT TRANSPORTER"/>
    <property type="match status" value="1"/>
</dbReference>
<keyword evidence="6" id="KW-0915">Sodium</keyword>
<dbReference type="PROSITE" id="PS00610">
    <property type="entry name" value="NA_NEUROTRAN_SYMP_1"/>
    <property type="match status" value="1"/>
</dbReference>
<evidence type="ECO:0000256" key="2">
    <source>
        <dbReference type="ARBA" id="ARBA00022448"/>
    </source>
</evidence>
<keyword evidence="2 7" id="KW-0813">Transport</keyword>
<keyword evidence="6" id="KW-0479">Metal-binding</keyword>
<comment type="similarity">
    <text evidence="7">Belongs to the sodium:neurotransmitter symporter (SNF) (TC 2.A.22) family.</text>
</comment>
<sequence>MRLLLPNPGLDDRIHSYEDLERMDKEEAEDRPKWDNKAQYILTCVGFCIGIGNVWRFPYLCQSHGGGAFLIPYLILLVLEGMPLLLMEFAIGQRLRKGSVGVWRAINPYLTGIAVNKPPALDPVFFVSSTGYVPECQQSSTVDYYFYRVTLNTSASITDSGGLHWPVVVCLLAAWTVIGICYIRGISTSGKAVYVTALLPYVVLAIFLIRGLTLKGAMTGVKFLFTPNVDELMNPTTWLDAGAQVFYAFSLAWGGLISFSSYNPVHNNCKQDAIILSAVTGFTSIYAATVTYTIIGFRATEKYEQCISENIRTLLNAFGVPENSITTSNYDEAFLHLNSSHPDTILGLDIKICDMHKLLSEGVEGTGLAFIVFTEAITKMPGSPAWAVLFFVMLLCLGLSTLFGNIEGVVVPLKDLGVFPKKWPQEALTGVTCVVAFIFTLLFAQHSGLYWLTLFDNFAGSVPLLSIGFFEMIAVVYIYGVDRFNEDIKFMIGHKPNIFWQASWRIISPLIILIILVFYLVTQTQQQLTYLVWDPDSEEFPTLASIPYPPWINAVIFLLAGIPSLAMPLYALCRLIFVSCKKKR</sequence>
<feature type="binding site" evidence="6">
    <location>
        <position position="397"/>
    </location>
    <ligand>
        <name>Na(+)</name>
        <dbReference type="ChEBI" id="CHEBI:29101"/>
        <label>1</label>
    </ligand>
</feature>
<evidence type="ECO:0000256" key="7">
    <source>
        <dbReference type="RuleBase" id="RU003732"/>
    </source>
</evidence>
<keyword evidence="4 8" id="KW-1133">Transmembrane helix</keyword>
<protein>
    <recommendedName>
        <fullName evidence="7">Transporter</fullName>
    </recommendedName>
</protein>
<dbReference type="GO" id="GO:0031526">
    <property type="term" value="C:brush border membrane"/>
    <property type="evidence" value="ECO:0007669"/>
    <property type="project" value="TreeGrafter"/>
</dbReference>
<keyword evidence="5 8" id="KW-0472">Membrane</keyword>
<feature type="transmembrane region" description="Helical" evidence="8">
    <location>
        <begin position="274"/>
        <end position="295"/>
    </location>
</feature>
<feature type="binding site" evidence="6">
    <location>
        <position position="53"/>
    </location>
    <ligand>
        <name>Na(+)</name>
        <dbReference type="ChEBI" id="CHEBI:29101"/>
        <label>1</label>
    </ligand>
</feature>
<dbReference type="AlphaFoldDB" id="A0A672YLF3"/>
<organism evidence="9 10">
    <name type="scientific">Sphaeramia orbicularis</name>
    <name type="common">orbiculate cardinalfish</name>
    <dbReference type="NCBI Taxonomy" id="375764"/>
    <lineage>
        <taxon>Eukaryota</taxon>
        <taxon>Metazoa</taxon>
        <taxon>Chordata</taxon>
        <taxon>Craniata</taxon>
        <taxon>Vertebrata</taxon>
        <taxon>Euteleostomi</taxon>
        <taxon>Actinopterygii</taxon>
        <taxon>Neopterygii</taxon>
        <taxon>Teleostei</taxon>
        <taxon>Neoteleostei</taxon>
        <taxon>Acanthomorphata</taxon>
        <taxon>Gobiaria</taxon>
        <taxon>Kurtiformes</taxon>
        <taxon>Apogonoidei</taxon>
        <taxon>Apogonidae</taxon>
        <taxon>Apogoninae</taxon>
        <taxon>Sphaeramia</taxon>
    </lineage>
</organism>
<evidence type="ECO:0000256" key="6">
    <source>
        <dbReference type="PIRSR" id="PIRSR600175-1"/>
    </source>
</evidence>
<dbReference type="Ensembl" id="ENSSORT00005005514.1">
    <property type="protein sequence ID" value="ENSSORP00005005357.1"/>
    <property type="gene ID" value="ENSSORG00005002359.1"/>
</dbReference>
<feature type="transmembrane region" description="Helical" evidence="8">
    <location>
        <begin position="551"/>
        <end position="577"/>
    </location>
</feature>
<evidence type="ECO:0000313" key="10">
    <source>
        <dbReference type="Proteomes" id="UP000472271"/>
    </source>
</evidence>
<feature type="transmembrane region" description="Helical" evidence="8">
    <location>
        <begin position="502"/>
        <end position="521"/>
    </location>
</feature>
<comment type="subcellular location">
    <subcellularLocation>
        <location evidence="1">Membrane</location>
        <topology evidence="1">Multi-pass membrane protein</topology>
    </subcellularLocation>
</comment>
<feature type="transmembrane region" description="Helical" evidence="8">
    <location>
        <begin position="163"/>
        <end position="183"/>
    </location>
</feature>
<dbReference type="InterPro" id="IPR000175">
    <property type="entry name" value="Na/ntran_symport"/>
</dbReference>
<feature type="transmembrane region" description="Helical" evidence="8">
    <location>
        <begin position="458"/>
        <end position="481"/>
    </location>
</feature>
<evidence type="ECO:0000256" key="4">
    <source>
        <dbReference type="ARBA" id="ARBA00022989"/>
    </source>
</evidence>
<feature type="transmembrane region" description="Helical" evidence="8">
    <location>
        <begin position="67"/>
        <end position="86"/>
    </location>
</feature>
<feature type="transmembrane region" description="Helical" evidence="8">
    <location>
        <begin position="241"/>
        <end position="262"/>
    </location>
</feature>
<dbReference type="PRINTS" id="PR00176">
    <property type="entry name" value="NANEUSMPORT"/>
</dbReference>
<dbReference type="GO" id="GO:0015293">
    <property type="term" value="F:symporter activity"/>
    <property type="evidence" value="ECO:0007669"/>
    <property type="project" value="UniProtKB-KW"/>
</dbReference>
<feature type="transmembrane region" description="Helical" evidence="8">
    <location>
        <begin position="427"/>
        <end position="452"/>
    </location>
</feature>
<evidence type="ECO:0000313" key="9">
    <source>
        <dbReference type="Ensembl" id="ENSSORP00005005357.1"/>
    </source>
</evidence>
<dbReference type="GO" id="GO:0035725">
    <property type="term" value="P:sodium ion transmembrane transport"/>
    <property type="evidence" value="ECO:0007669"/>
    <property type="project" value="TreeGrafter"/>
</dbReference>
<name>A0A672YLF3_9TELE</name>
<dbReference type="Proteomes" id="UP000472271">
    <property type="component" value="Chromosome 11"/>
</dbReference>
<dbReference type="SUPFAM" id="SSF161070">
    <property type="entry name" value="SNF-like"/>
    <property type="match status" value="1"/>
</dbReference>
<dbReference type="GO" id="GO:0046872">
    <property type="term" value="F:metal ion binding"/>
    <property type="evidence" value="ECO:0007669"/>
    <property type="project" value="UniProtKB-KW"/>
</dbReference>
<feature type="binding site" evidence="6">
    <location>
        <position position="46"/>
    </location>
    <ligand>
        <name>Na(+)</name>
        <dbReference type="ChEBI" id="CHEBI:29101"/>
        <label>1</label>
    </ligand>
</feature>
<keyword evidence="10" id="KW-1185">Reference proteome</keyword>
<evidence type="ECO:0000256" key="5">
    <source>
        <dbReference type="ARBA" id="ARBA00023136"/>
    </source>
</evidence>
<dbReference type="PANTHER" id="PTHR11616:SF285">
    <property type="entry name" value="TRANSPORTER"/>
    <property type="match status" value="1"/>
</dbReference>
<reference evidence="9" key="3">
    <citation type="submission" date="2025-09" db="UniProtKB">
        <authorList>
            <consortium name="Ensembl"/>
        </authorList>
    </citation>
    <scope>IDENTIFICATION</scope>
</reference>
<evidence type="ECO:0000256" key="8">
    <source>
        <dbReference type="SAM" id="Phobius"/>
    </source>
</evidence>
<dbReference type="PROSITE" id="PS50267">
    <property type="entry name" value="NA_NEUROTRAN_SYMP_3"/>
    <property type="match status" value="1"/>
</dbReference>
<reference evidence="9" key="2">
    <citation type="submission" date="2025-08" db="UniProtKB">
        <authorList>
            <consortium name="Ensembl"/>
        </authorList>
    </citation>
    <scope>IDENTIFICATION</scope>
</reference>
<dbReference type="Pfam" id="PF00209">
    <property type="entry name" value="SNF"/>
    <property type="match status" value="2"/>
</dbReference>
<keyword evidence="7" id="KW-0769">Symport</keyword>
<dbReference type="GO" id="GO:0015175">
    <property type="term" value="F:neutral L-amino acid transmembrane transporter activity"/>
    <property type="evidence" value="ECO:0007669"/>
    <property type="project" value="TreeGrafter"/>
</dbReference>
<feature type="transmembrane region" description="Helical" evidence="8">
    <location>
        <begin position="385"/>
        <end position="406"/>
    </location>
</feature>
<keyword evidence="3 7" id="KW-0812">Transmembrane</keyword>